<dbReference type="Proteomes" id="UP000818603">
    <property type="component" value="Unassembled WGS sequence"/>
</dbReference>
<dbReference type="EMBL" id="VCJR02000002">
    <property type="protein sequence ID" value="NHK28306.1"/>
    <property type="molecule type" value="Genomic_DNA"/>
</dbReference>
<gene>
    <name evidence="3" type="ORF">FF098_010350</name>
    <name evidence="2" type="ORF">GCM10011355_20820</name>
</gene>
<dbReference type="EMBL" id="BMGZ01000002">
    <property type="protein sequence ID" value="GGH98078.1"/>
    <property type="molecule type" value="Genomic_DNA"/>
</dbReference>
<accession>A0A8J3A3V0</accession>
<evidence type="ECO:0000313" key="2">
    <source>
        <dbReference type="EMBL" id="GGH98078.1"/>
    </source>
</evidence>
<reference evidence="2" key="1">
    <citation type="journal article" date="2014" name="Int. J. Syst. Evol. Microbiol.">
        <title>Complete genome sequence of Corynebacterium casei LMG S-19264T (=DSM 44701T), isolated from a smear-ripened cheese.</title>
        <authorList>
            <consortium name="US DOE Joint Genome Institute (JGI-PGF)"/>
            <person name="Walter F."/>
            <person name="Albersmeier A."/>
            <person name="Kalinowski J."/>
            <person name="Ruckert C."/>
        </authorList>
    </citation>
    <scope>NUCLEOTIDE SEQUENCE</scope>
    <source>
        <strain evidence="2">CGMCC 1.14984</strain>
    </source>
</reference>
<proteinExistence type="predicted"/>
<feature type="signal peptide" evidence="1">
    <location>
        <begin position="1"/>
        <end position="23"/>
    </location>
</feature>
<comment type="caution">
    <text evidence="2">The sequence shown here is derived from an EMBL/GenBank/DDBJ whole genome shotgun (WGS) entry which is preliminary data.</text>
</comment>
<name>A0A8J3A3V0_9PROT</name>
<reference evidence="3 5" key="2">
    <citation type="submission" date="2020-02" db="EMBL/GenBank/DDBJ databases">
        <title>Genome sequence of Parvularcula flava strain NH6-79.</title>
        <authorList>
            <person name="Abdul Karim M.H."/>
            <person name="Lam M.Q."/>
            <person name="Chen S.J."/>
            <person name="Yahya A."/>
            <person name="Shahir S."/>
            <person name="Shamsir M.S."/>
            <person name="Chong C.S."/>
        </authorList>
    </citation>
    <scope>NUCLEOTIDE SEQUENCE [LARGE SCALE GENOMIC DNA]</scope>
    <source>
        <strain evidence="3 5">NH6-79</strain>
    </source>
</reference>
<evidence type="ECO:0000313" key="5">
    <source>
        <dbReference type="Proteomes" id="UP000818603"/>
    </source>
</evidence>
<dbReference type="RefSeq" id="WP_155140198.1">
    <property type="nucleotide sequence ID" value="NZ_BMGZ01000002.1"/>
</dbReference>
<keyword evidence="5" id="KW-1185">Reference proteome</keyword>
<organism evidence="2 4">
    <name type="scientific">Aquisalinus luteolus</name>
    <dbReference type="NCBI Taxonomy" id="1566827"/>
    <lineage>
        <taxon>Bacteria</taxon>
        <taxon>Pseudomonadati</taxon>
        <taxon>Pseudomonadota</taxon>
        <taxon>Alphaproteobacteria</taxon>
        <taxon>Parvularculales</taxon>
        <taxon>Parvularculaceae</taxon>
        <taxon>Aquisalinus</taxon>
    </lineage>
</organism>
<sequence>MRIVSGFFLVLIAIAGLTGPAAAHRQPTTETTIAPLDDGTLGITHRFHTHDVIRILLADPDIGQPDPTDLEHQARFALYVAEHFEIARPGEDGLQGQPLKAGILGAEMAGDYFFVYQELLLPAEVDALWFRSTLLSELGEQWNSRLNIETDSGNGDGETIRSASFSSRSKWEKIEY</sequence>
<protein>
    <submittedName>
        <fullName evidence="2">Uncharacterized protein</fullName>
    </submittedName>
</protein>
<reference evidence="2" key="3">
    <citation type="submission" date="2020-09" db="EMBL/GenBank/DDBJ databases">
        <authorList>
            <person name="Sun Q."/>
            <person name="Zhou Y."/>
        </authorList>
    </citation>
    <scope>NUCLEOTIDE SEQUENCE</scope>
    <source>
        <strain evidence="2">CGMCC 1.14984</strain>
    </source>
</reference>
<dbReference type="AlphaFoldDB" id="A0A8J3A3V0"/>
<dbReference type="Proteomes" id="UP000621856">
    <property type="component" value="Unassembled WGS sequence"/>
</dbReference>
<feature type="chain" id="PRO_5035192934" evidence="1">
    <location>
        <begin position="24"/>
        <end position="176"/>
    </location>
</feature>
<keyword evidence="1" id="KW-0732">Signal</keyword>
<evidence type="ECO:0000256" key="1">
    <source>
        <dbReference type="SAM" id="SignalP"/>
    </source>
</evidence>
<dbReference type="InterPro" id="IPR046525">
    <property type="entry name" value="DUF6702"/>
</dbReference>
<evidence type="ECO:0000313" key="3">
    <source>
        <dbReference type="EMBL" id="NHK28306.1"/>
    </source>
</evidence>
<dbReference type="Pfam" id="PF20420">
    <property type="entry name" value="DUF6702"/>
    <property type="match status" value="1"/>
</dbReference>
<evidence type="ECO:0000313" key="4">
    <source>
        <dbReference type="Proteomes" id="UP000621856"/>
    </source>
</evidence>